<name>A0A9P5TAQ8_9AGAM</name>
<keyword evidence="3" id="KW-1185">Reference proteome</keyword>
<evidence type="ECO:0000256" key="1">
    <source>
        <dbReference type="SAM" id="MobiDB-lite"/>
    </source>
</evidence>
<gene>
    <name evidence="2" type="ORF">DFH94DRAFT_612029</name>
</gene>
<comment type="caution">
    <text evidence="2">The sequence shown here is derived from an EMBL/GenBank/DDBJ whole genome shotgun (WGS) entry which is preliminary data.</text>
</comment>
<organism evidence="2 3">
    <name type="scientific">Russula ochroleuca</name>
    <dbReference type="NCBI Taxonomy" id="152965"/>
    <lineage>
        <taxon>Eukaryota</taxon>
        <taxon>Fungi</taxon>
        <taxon>Dikarya</taxon>
        <taxon>Basidiomycota</taxon>
        <taxon>Agaricomycotina</taxon>
        <taxon>Agaricomycetes</taxon>
        <taxon>Russulales</taxon>
        <taxon>Russulaceae</taxon>
        <taxon>Russula</taxon>
    </lineage>
</organism>
<dbReference type="AlphaFoldDB" id="A0A9P5TAQ8"/>
<feature type="region of interest" description="Disordered" evidence="1">
    <location>
        <begin position="1"/>
        <end position="40"/>
    </location>
</feature>
<protein>
    <recommendedName>
        <fullName evidence="4">HTH CENPB-type domain-containing protein</fullName>
    </recommendedName>
</protein>
<evidence type="ECO:0008006" key="4">
    <source>
        <dbReference type="Google" id="ProtNLM"/>
    </source>
</evidence>
<feature type="compositionally biased region" description="Basic and acidic residues" evidence="1">
    <location>
        <begin position="1"/>
        <end position="13"/>
    </location>
</feature>
<reference evidence="2" key="1">
    <citation type="submission" date="2019-10" db="EMBL/GenBank/DDBJ databases">
        <authorList>
            <consortium name="DOE Joint Genome Institute"/>
            <person name="Kuo A."/>
            <person name="Miyauchi S."/>
            <person name="Kiss E."/>
            <person name="Drula E."/>
            <person name="Kohler A."/>
            <person name="Sanchez-Garcia M."/>
            <person name="Andreopoulos B."/>
            <person name="Barry K.W."/>
            <person name="Bonito G."/>
            <person name="Buee M."/>
            <person name="Carver A."/>
            <person name="Chen C."/>
            <person name="Cichocki N."/>
            <person name="Clum A."/>
            <person name="Culley D."/>
            <person name="Crous P.W."/>
            <person name="Fauchery L."/>
            <person name="Girlanda M."/>
            <person name="Hayes R."/>
            <person name="Keri Z."/>
            <person name="LaButti K."/>
            <person name="Lipzen A."/>
            <person name="Lombard V."/>
            <person name="Magnuson J."/>
            <person name="Maillard F."/>
            <person name="Morin E."/>
            <person name="Murat C."/>
            <person name="Nolan M."/>
            <person name="Ohm R."/>
            <person name="Pangilinan J."/>
            <person name="Pereira M."/>
            <person name="Perotto S."/>
            <person name="Peter M."/>
            <person name="Riley R."/>
            <person name="Sitrit Y."/>
            <person name="Stielow B."/>
            <person name="Szollosi G."/>
            <person name="Zifcakova L."/>
            <person name="Stursova M."/>
            <person name="Spatafora J.W."/>
            <person name="Tedersoo L."/>
            <person name="Vaario L.-M."/>
            <person name="Yamada A."/>
            <person name="Yan M."/>
            <person name="Wang P."/>
            <person name="Xu J."/>
            <person name="Bruns T."/>
            <person name="Baldrian P."/>
            <person name="Vilgalys R."/>
            <person name="Henrissat B."/>
            <person name="Grigoriev I.V."/>
            <person name="Hibbett D."/>
            <person name="Nagy L.G."/>
            <person name="Martin F.M."/>
        </authorList>
    </citation>
    <scope>NUCLEOTIDE SEQUENCE</scope>
    <source>
        <strain evidence="2">Prilba</strain>
    </source>
</reference>
<proteinExistence type="predicted"/>
<dbReference type="OrthoDB" id="162969at2759"/>
<sequence length="166" mass="19016">MPKELIRKPRDKPAPYSYAQKPGPKPKGVTDAPKTSAKMATTGTRDNLTLRDWMTIFAFIDSHPDMAQAAVVNHFKSKATGALVFTQSTLSRKLKQREKLEERVQSNPNALSSKRPRVVTRPDIERALVLWVQSMEQKRETINEPMLVEKRKQFEEAFNVPDEQRL</sequence>
<evidence type="ECO:0000313" key="2">
    <source>
        <dbReference type="EMBL" id="KAF8482661.1"/>
    </source>
</evidence>
<feature type="non-terminal residue" evidence="2">
    <location>
        <position position="166"/>
    </location>
</feature>
<evidence type="ECO:0000313" key="3">
    <source>
        <dbReference type="Proteomes" id="UP000759537"/>
    </source>
</evidence>
<reference evidence="2" key="2">
    <citation type="journal article" date="2020" name="Nat. Commun.">
        <title>Large-scale genome sequencing of mycorrhizal fungi provides insights into the early evolution of symbiotic traits.</title>
        <authorList>
            <person name="Miyauchi S."/>
            <person name="Kiss E."/>
            <person name="Kuo A."/>
            <person name="Drula E."/>
            <person name="Kohler A."/>
            <person name="Sanchez-Garcia M."/>
            <person name="Morin E."/>
            <person name="Andreopoulos B."/>
            <person name="Barry K.W."/>
            <person name="Bonito G."/>
            <person name="Buee M."/>
            <person name="Carver A."/>
            <person name="Chen C."/>
            <person name="Cichocki N."/>
            <person name="Clum A."/>
            <person name="Culley D."/>
            <person name="Crous P.W."/>
            <person name="Fauchery L."/>
            <person name="Girlanda M."/>
            <person name="Hayes R.D."/>
            <person name="Keri Z."/>
            <person name="LaButti K."/>
            <person name="Lipzen A."/>
            <person name="Lombard V."/>
            <person name="Magnuson J."/>
            <person name="Maillard F."/>
            <person name="Murat C."/>
            <person name="Nolan M."/>
            <person name="Ohm R.A."/>
            <person name="Pangilinan J."/>
            <person name="Pereira M.F."/>
            <person name="Perotto S."/>
            <person name="Peter M."/>
            <person name="Pfister S."/>
            <person name="Riley R."/>
            <person name="Sitrit Y."/>
            <person name="Stielow J.B."/>
            <person name="Szollosi G."/>
            <person name="Zifcakova L."/>
            <person name="Stursova M."/>
            <person name="Spatafora J.W."/>
            <person name="Tedersoo L."/>
            <person name="Vaario L.M."/>
            <person name="Yamada A."/>
            <person name="Yan M."/>
            <person name="Wang P."/>
            <person name="Xu J."/>
            <person name="Bruns T."/>
            <person name="Baldrian P."/>
            <person name="Vilgalys R."/>
            <person name="Dunand C."/>
            <person name="Henrissat B."/>
            <person name="Grigoriev I.V."/>
            <person name="Hibbett D."/>
            <person name="Nagy L.G."/>
            <person name="Martin F.M."/>
        </authorList>
    </citation>
    <scope>NUCLEOTIDE SEQUENCE</scope>
    <source>
        <strain evidence="2">Prilba</strain>
    </source>
</reference>
<dbReference type="EMBL" id="WHVB01000005">
    <property type="protein sequence ID" value="KAF8482661.1"/>
    <property type="molecule type" value="Genomic_DNA"/>
</dbReference>
<accession>A0A9P5TAQ8</accession>
<dbReference type="Proteomes" id="UP000759537">
    <property type="component" value="Unassembled WGS sequence"/>
</dbReference>
<dbReference type="Gene3D" id="1.10.10.60">
    <property type="entry name" value="Homeodomain-like"/>
    <property type="match status" value="1"/>
</dbReference>